<reference evidence="9" key="3">
    <citation type="submission" date="2025-09" db="UniProtKB">
        <authorList>
            <consortium name="Ensembl"/>
        </authorList>
    </citation>
    <scope>IDENTIFICATION</scope>
</reference>
<dbReference type="SUPFAM" id="SSF54403">
    <property type="entry name" value="Cystatin/monellin"/>
    <property type="match status" value="1"/>
</dbReference>
<reference evidence="9" key="1">
    <citation type="submission" date="2009-12" db="EMBL/GenBank/DDBJ databases">
        <title>The Genome Sequence of Anolis carolinensis (Green Anole Lizard).</title>
        <authorList>
            <consortium name="The Genome Sequencing Platform"/>
            <person name="Di Palma F."/>
            <person name="Alfoldi J."/>
            <person name="Heiman D."/>
            <person name="Young S."/>
            <person name="Grabherr M."/>
            <person name="Johnson J."/>
            <person name="Lander E.S."/>
            <person name="Lindblad-Toh K."/>
        </authorList>
    </citation>
    <scope>NUCLEOTIDE SEQUENCE [LARGE SCALE GENOMIC DNA]</scope>
    <source>
        <strain evidence="9">JBL SC #1</strain>
    </source>
</reference>
<name>R4GCH1_ANOCA</name>
<dbReference type="RefSeq" id="XP_008119841.1">
    <property type="nucleotide sequence ID" value="XM_008121634.3"/>
</dbReference>
<evidence type="ECO:0000256" key="4">
    <source>
        <dbReference type="ARBA" id="ARBA00022690"/>
    </source>
</evidence>
<dbReference type="Pfam" id="PF00031">
    <property type="entry name" value="Cystatin"/>
    <property type="match status" value="1"/>
</dbReference>
<dbReference type="PANTHER" id="PTHR47033">
    <property type="entry name" value="CYSTATIN-M"/>
    <property type="match status" value="1"/>
</dbReference>
<accession>R4GCH1</accession>
<keyword evidence="4" id="KW-0646">Protease inhibitor</keyword>
<dbReference type="HOGENOM" id="CLU_1651534_0_0_1"/>
<feature type="signal peptide" evidence="7">
    <location>
        <begin position="1"/>
        <end position="26"/>
    </location>
</feature>
<evidence type="ECO:0000256" key="7">
    <source>
        <dbReference type="SAM" id="SignalP"/>
    </source>
</evidence>
<reference evidence="9" key="2">
    <citation type="submission" date="2025-08" db="UniProtKB">
        <authorList>
            <consortium name="Ensembl"/>
        </authorList>
    </citation>
    <scope>IDENTIFICATION</scope>
</reference>
<evidence type="ECO:0000259" key="8">
    <source>
        <dbReference type="SMART" id="SM00043"/>
    </source>
</evidence>
<dbReference type="AlphaFoldDB" id="R4GCH1"/>
<dbReference type="GeneID" id="103281016"/>
<dbReference type="Ensembl" id="ENSACAT00000030455.2">
    <property type="protein sequence ID" value="ENSACAP00000023035.1"/>
    <property type="gene ID" value="ENSACAG00000029243.2"/>
</dbReference>
<dbReference type="PANTHER" id="PTHR47033:SF1">
    <property type="entry name" value="CYSTATIN-M"/>
    <property type="match status" value="1"/>
</dbReference>
<dbReference type="OrthoDB" id="1908104at2759"/>
<dbReference type="InterPro" id="IPR046350">
    <property type="entry name" value="Cystatin_sf"/>
</dbReference>
<dbReference type="GO" id="GO:0004869">
    <property type="term" value="F:cysteine-type endopeptidase inhibitor activity"/>
    <property type="evidence" value="ECO:0007669"/>
    <property type="project" value="UniProtKB-KW"/>
</dbReference>
<dbReference type="Proteomes" id="UP000001646">
    <property type="component" value="Unplaced"/>
</dbReference>
<keyword evidence="3" id="KW-0964">Secreted</keyword>
<dbReference type="SMART" id="SM00043">
    <property type="entry name" value="CY"/>
    <property type="match status" value="1"/>
</dbReference>
<evidence type="ECO:0000256" key="5">
    <source>
        <dbReference type="ARBA" id="ARBA00022704"/>
    </source>
</evidence>
<dbReference type="Bgee" id="ENSACAG00000029243">
    <property type="expression patterns" value="Expressed in lung and 5 other cell types or tissues"/>
</dbReference>
<gene>
    <name evidence="9" type="primary">LOC103281016</name>
</gene>
<sequence>MAQVSFLAGVLCSLSFLLLVVPPVVPDDDTAAEVPRVELPISDPKVQDAVALAVKSFNTQSSSDYYYKQLEVLSAESQAVEGIKYFLTIVLAQTNCKKRKAYDLKEAEFKKCEVSEEAEKQKHTCEFEVWMNEKKTSAGIQTWKRLSWRCTWNIPYSDSQ</sequence>
<dbReference type="GO" id="GO:0005576">
    <property type="term" value="C:extracellular region"/>
    <property type="evidence" value="ECO:0007669"/>
    <property type="project" value="UniProtKB-SubCell"/>
</dbReference>
<evidence type="ECO:0000256" key="2">
    <source>
        <dbReference type="ARBA" id="ARBA00009403"/>
    </source>
</evidence>
<dbReference type="KEGG" id="acs:103281016"/>
<dbReference type="InterPro" id="IPR000010">
    <property type="entry name" value="Cystatin_dom"/>
</dbReference>
<protein>
    <recommendedName>
        <fullName evidence="8">Cystatin domain-containing protein</fullName>
    </recommendedName>
</protein>
<organism evidence="9 10">
    <name type="scientific">Anolis carolinensis</name>
    <name type="common">Green anole</name>
    <name type="synonym">American chameleon</name>
    <dbReference type="NCBI Taxonomy" id="28377"/>
    <lineage>
        <taxon>Eukaryota</taxon>
        <taxon>Metazoa</taxon>
        <taxon>Chordata</taxon>
        <taxon>Craniata</taxon>
        <taxon>Vertebrata</taxon>
        <taxon>Euteleostomi</taxon>
        <taxon>Lepidosauria</taxon>
        <taxon>Squamata</taxon>
        <taxon>Bifurcata</taxon>
        <taxon>Unidentata</taxon>
        <taxon>Episquamata</taxon>
        <taxon>Toxicofera</taxon>
        <taxon>Iguania</taxon>
        <taxon>Dactyloidae</taxon>
        <taxon>Anolis</taxon>
    </lineage>
</organism>
<evidence type="ECO:0000256" key="3">
    <source>
        <dbReference type="ARBA" id="ARBA00022525"/>
    </source>
</evidence>
<evidence type="ECO:0000313" key="9">
    <source>
        <dbReference type="Ensembl" id="ENSACAP00000023035.1"/>
    </source>
</evidence>
<feature type="chain" id="PRO_5018613618" description="Cystatin domain-containing protein" evidence="7">
    <location>
        <begin position="27"/>
        <end position="160"/>
    </location>
</feature>
<dbReference type="Gene3D" id="3.10.450.10">
    <property type="match status" value="1"/>
</dbReference>
<keyword evidence="10" id="KW-1185">Reference proteome</keyword>
<dbReference type="FunFam" id="3.10.450.10:FF:000004">
    <property type="entry name" value="Cystatin C"/>
    <property type="match status" value="1"/>
</dbReference>
<evidence type="ECO:0000256" key="6">
    <source>
        <dbReference type="ARBA" id="ARBA00023157"/>
    </source>
</evidence>
<evidence type="ECO:0000256" key="1">
    <source>
        <dbReference type="ARBA" id="ARBA00004613"/>
    </source>
</evidence>
<dbReference type="InParanoid" id="R4GCH1"/>
<feature type="domain" description="Cystatin" evidence="8">
    <location>
        <begin position="30"/>
        <end position="144"/>
    </location>
</feature>
<keyword evidence="6" id="KW-1015">Disulfide bond</keyword>
<dbReference type="CDD" id="cd00042">
    <property type="entry name" value="CY"/>
    <property type="match status" value="1"/>
</dbReference>
<evidence type="ECO:0000313" key="10">
    <source>
        <dbReference type="Proteomes" id="UP000001646"/>
    </source>
</evidence>
<comment type="similarity">
    <text evidence="2">Belongs to the cystatin family.</text>
</comment>
<proteinExistence type="inferred from homology"/>
<comment type="subcellular location">
    <subcellularLocation>
        <location evidence="1">Secreted</location>
    </subcellularLocation>
</comment>
<keyword evidence="7" id="KW-0732">Signal</keyword>
<keyword evidence="5" id="KW-0789">Thiol protease inhibitor</keyword>